<name>A0ABS7UBJ5_9ACTN</name>
<dbReference type="Pfam" id="PF04542">
    <property type="entry name" value="Sigma70_r2"/>
    <property type="match status" value="1"/>
</dbReference>
<dbReference type="Pfam" id="PF04545">
    <property type="entry name" value="Sigma70_r4"/>
    <property type="match status" value="1"/>
</dbReference>
<evidence type="ECO:0000313" key="9">
    <source>
        <dbReference type="Proteomes" id="UP000780875"/>
    </source>
</evidence>
<evidence type="ECO:0000256" key="4">
    <source>
        <dbReference type="ARBA" id="ARBA00023163"/>
    </source>
</evidence>
<sequence length="198" mass="21751">MNDTTNERPIIDSRSEQHVALVDRVVRQVMARVPPSVDVEGLRAAGMEALELGARSYDPARGVPFARFAETRVKAAVVDRLRATDWTAHRARVQTCEIDAVDMPVARAERLAQLTDAIAELEPRHRRVIEGYFVARTPMSVLAAEIGVPEARVAQLRAEALVELREALDGGDDRDRETRPADTAHREPAYAAGHAASA</sequence>
<dbReference type="Gene3D" id="1.10.10.10">
    <property type="entry name" value="Winged helix-like DNA-binding domain superfamily/Winged helix DNA-binding domain"/>
    <property type="match status" value="1"/>
</dbReference>
<feature type="domain" description="RNA polymerase sigma-70 region 4" evidence="7">
    <location>
        <begin position="117"/>
        <end position="166"/>
    </location>
</feature>
<keyword evidence="9" id="KW-1185">Reference proteome</keyword>
<dbReference type="Proteomes" id="UP000780875">
    <property type="component" value="Unassembled WGS sequence"/>
</dbReference>
<dbReference type="SUPFAM" id="SSF88659">
    <property type="entry name" value="Sigma3 and sigma4 domains of RNA polymerase sigma factors"/>
    <property type="match status" value="1"/>
</dbReference>
<evidence type="ECO:0000259" key="6">
    <source>
        <dbReference type="Pfam" id="PF04542"/>
    </source>
</evidence>
<evidence type="ECO:0000256" key="1">
    <source>
        <dbReference type="ARBA" id="ARBA00023015"/>
    </source>
</evidence>
<dbReference type="InterPro" id="IPR013325">
    <property type="entry name" value="RNA_pol_sigma_r2"/>
</dbReference>
<feature type="compositionally biased region" description="Basic and acidic residues" evidence="5">
    <location>
        <begin position="168"/>
        <end position="188"/>
    </location>
</feature>
<dbReference type="EMBL" id="JAIQZJ010000003">
    <property type="protein sequence ID" value="MBZ5738200.1"/>
    <property type="molecule type" value="Genomic_DNA"/>
</dbReference>
<reference evidence="8 9" key="1">
    <citation type="submission" date="2021-09" db="EMBL/GenBank/DDBJ databases">
        <title>Whole genome sequence of Nocardioides sp. GBK3QG-3.</title>
        <authorList>
            <person name="Tuo L."/>
        </authorList>
    </citation>
    <scope>NUCLEOTIDE SEQUENCE [LARGE SCALE GENOMIC DNA]</scope>
    <source>
        <strain evidence="8 9">GBK3QG-3</strain>
    </source>
</reference>
<keyword evidence="3" id="KW-0238">DNA-binding</keyword>
<proteinExistence type="predicted"/>
<dbReference type="InterPro" id="IPR007627">
    <property type="entry name" value="RNA_pol_sigma70_r2"/>
</dbReference>
<dbReference type="Gene3D" id="1.10.1740.10">
    <property type="match status" value="1"/>
</dbReference>
<organism evidence="8 9">
    <name type="scientific">Nocardioides mangrovi</name>
    <dbReference type="NCBI Taxonomy" id="2874580"/>
    <lineage>
        <taxon>Bacteria</taxon>
        <taxon>Bacillati</taxon>
        <taxon>Actinomycetota</taxon>
        <taxon>Actinomycetes</taxon>
        <taxon>Propionibacteriales</taxon>
        <taxon>Nocardioidaceae</taxon>
        <taxon>Nocardioides</taxon>
    </lineage>
</organism>
<evidence type="ECO:0000313" key="8">
    <source>
        <dbReference type="EMBL" id="MBZ5738200.1"/>
    </source>
</evidence>
<dbReference type="NCBIfam" id="TIGR02937">
    <property type="entry name" value="sigma70-ECF"/>
    <property type="match status" value="1"/>
</dbReference>
<dbReference type="InterPro" id="IPR014284">
    <property type="entry name" value="RNA_pol_sigma-70_dom"/>
</dbReference>
<evidence type="ECO:0000256" key="2">
    <source>
        <dbReference type="ARBA" id="ARBA00023082"/>
    </source>
</evidence>
<feature type="domain" description="RNA polymerase sigma-70 region 2" evidence="6">
    <location>
        <begin position="17"/>
        <end position="87"/>
    </location>
</feature>
<dbReference type="InterPro" id="IPR013324">
    <property type="entry name" value="RNA_pol_sigma_r3/r4-like"/>
</dbReference>
<evidence type="ECO:0000256" key="5">
    <source>
        <dbReference type="SAM" id="MobiDB-lite"/>
    </source>
</evidence>
<dbReference type="InterPro" id="IPR036388">
    <property type="entry name" value="WH-like_DNA-bd_sf"/>
</dbReference>
<dbReference type="RefSeq" id="WP_224122565.1">
    <property type="nucleotide sequence ID" value="NZ_JAIQZJ010000003.1"/>
</dbReference>
<evidence type="ECO:0000256" key="3">
    <source>
        <dbReference type="ARBA" id="ARBA00023125"/>
    </source>
</evidence>
<keyword evidence="1" id="KW-0805">Transcription regulation</keyword>
<dbReference type="SUPFAM" id="SSF88946">
    <property type="entry name" value="Sigma2 domain of RNA polymerase sigma factors"/>
    <property type="match status" value="1"/>
</dbReference>
<evidence type="ECO:0000259" key="7">
    <source>
        <dbReference type="Pfam" id="PF04545"/>
    </source>
</evidence>
<dbReference type="PANTHER" id="PTHR30385">
    <property type="entry name" value="SIGMA FACTOR F FLAGELLAR"/>
    <property type="match status" value="1"/>
</dbReference>
<protein>
    <submittedName>
        <fullName evidence="8">Sigma-70 family RNA polymerase sigma factor</fullName>
    </submittedName>
</protein>
<dbReference type="InterPro" id="IPR007630">
    <property type="entry name" value="RNA_pol_sigma70_r4"/>
</dbReference>
<keyword evidence="2" id="KW-0731">Sigma factor</keyword>
<comment type="caution">
    <text evidence="8">The sequence shown here is derived from an EMBL/GenBank/DDBJ whole genome shotgun (WGS) entry which is preliminary data.</text>
</comment>
<gene>
    <name evidence="8" type="ORF">K8U61_08500</name>
</gene>
<accession>A0ABS7UBJ5</accession>
<keyword evidence="4" id="KW-0804">Transcription</keyword>
<feature type="region of interest" description="Disordered" evidence="5">
    <location>
        <begin position="168"/>
        <end position="198"/>
    </location>
</feature>